<dbReference type="KEGG" id="vg:7009000"/>
<dbReference type="GeneID" id="7009000"/>
<proteinExistence type="predicted"/>
<evidence type="ECO:0000313" key="1">
    <source>
        <dbReference type="EMBL" id="ACI90916.1"/>
    </source>
</evidence>
<dbReference type="EMBL" id="FJ230960">
    <property type="protein sequence ID" value="ACI90916.1"/>
    <property type="molecule type" value="Genomic_DNA"/>
</dbReference>
<organism evidence="1 2">
    <name type="scientific">Bacillus phage SP01</name>
    <name type="common">Bacteriophage SP01</name>
    <dbReference type="NCBI Taxonomy" id="2884427"/>
    <lineage>
        <taxon>Viruses</taxon>
        <taxon>Duplodnaviria</taxon>
        <taxon>Heunggongvirae</taxon>
        <taxon>Uroviricota</taxon>
        <taxon>Caudoviricetes</taxon>
        <taxon>Herelleviridae</taxon>
        <taxon>Spounavirinae</taxon>
        <taxon>Okubovirus</taxon>
        <taxon>Okubovirus SPO1</taxon>
    </lineage>
</organism>
<evidence type="ECO:0000313" key="2">
    <source>
        <dbReference type="Proteomes" id="UP000001590"/>
    </source>
</evidence>
<dbReference type="Proteomes" id="UP000001590">
    <property type="component" value="Segment"/>
</dbReference>
<keyword evidence="2" id="KW-1185">Reference proteome</keyword>
<sequence length="90" mass="10397">MIQLSERQQDLLQVAEKYEQCHIEFYTAQSRLFGTEIMGEVVKTSLGTLKIAHPEEDLFEVALAYLASKKDILTAQERKDVLFYIQNNLC</sequence>
<accession>B6V2I3</accession>
<gene>
    <name evidence="1" type="primary">43</name>
    <name evidence="1" type="ORF">SPO1_11</name>
</gene>
<organismHost>
    <name type="scientific">Bacillus subtilis</name>
    <dbReference type="NCBI Taxonomy" id="1423"/>
</organismHost>
<protein>
    <submittedName>
        <fullName evidence="1">Gp43</fullName>
    </submittedName>
</protein>
<reference evidence="1 2" key="1">
    <citation type="journal article" date="2009" name="J. Mol. Biol.">
        <title>The genome of Bacillus subtilis bacteriophage SPO1.</title>
        <authorList>
            <person name="Stewart C.R."/>
            <person name="Casjens S.R."/>
            <person name="Cresawn S.G."/>
            <person name="Houtz J.M."/>
            <person name="Smith A.L."/>
            <person name="Ford M.E."/>
            <person name="Peebles C.L."/>
            <person name="Hatfull G.F."/>
            <person name="Hendrix R.W."/>
            <person name="Huang W.M."/>
            <person name="Pedulla M.L."/>
        </authorList>
    </citation>
    <scope>NUCLEOTIDE SEQUENCE [LARGE SCALE GENOMIC DNA]</scope>
</reference>
<dbReference type="RefSeq" id="YP_002300287.1">
    <property type="nucleotide sequence ID" value="NC_011421.1"/>
</dbReference>
<name>B6V2I3_BPSP1</name>